<name>A0A3S1EFC9_9BACL</name>
<dbReference type="InterPro" id="IPR016181">
    <property type="entry name" value="Acyl_CoA_acyltransferase"/>
</dbReference>
<comment type="caution">
    <text evidence="2">The sequence shown here is derived from an EMBL/GenBank/DDBJ whole genome shotgun (WGS) entry which is preliminary data.</text>
</comment>
<evidence type="ECO:0000259" key="1">
    <source>
        <dbReference type="PROSITE" id="PS51186"/>
    </source>
</evidence>
<dbReference type="InterPro" id="IPR000182">
    <property type="entry name" value="GNAT_dom"/>
</dbReference>
<dbReference type="GO" id="GO:0016747">
    <property type="term" value="F:acyltransferase activity, transferring groups other than amino-acyl groups"/>
    <property type="evidence" value="ECO:0007669"/>
    <property type="project" value="InterPro"/>
</dbReference>
<organism evidence="2 3">
    <name type="scientific">Paenibacillus anaericanus</name>
    <dbReference type="NCBI Taxonomy" id="170367"/>
    <lineage>
        <taxon>Bacteria</taxon>
        <taxon>Bacillati</taxon>
        <taxon>Bacillota</taxon>
        <taxon>Bacilli</taxon>
        <taxon>Bacillales</taxon>
        <taxon>Paenibacillaceae</taxon>
        <taxon>Paenibacillus</taxon>
    </lineage>
</organism>
<dbReference type="PANTHER" id="PTHR39173">
    <property type="entry name" value="ACETYLTRANSFERASE"/>
    <property type="match status" value="1"/>
</dbReference>
<dbReference type="SUPFAM" id="SSF55729">
    <property type="entry name" value="Acyl-CoA N-acyltransferases (Nat)"/>
    <property type="match status" value="1"/>
</dbReference>
<dbReference type="AlphaFoldDB" id="A0A3S1EFC9"/>
<accession>A0A3S1EFC9</accession>
<dbReference type="RefSeq" id="WP_127193419.1">
    <property type="nucleotide sequence ID" value="NZ_RZNY01000015.1"/>
</dbReference>
<dbReference type="PROSITE" id="PS51186">
    <property type="entry name" value="GNAT"/>
    <property type="match status" value="1"/>
</dbReference>
<protein>
    <submittedName>
        <fullName evidence="2">GNAT family N-acetyltransferase</fullName>
    </submittedName>
</protein>
<sequence>MKIILKELMPIESQDVFHMIQEIGEGQNGFVNNLYSDDLQVFQEKLNRNHGMSQGINLPGGAVPQTIFWFYIEDKLVGYGKMRHYLNEKLQEHGGHIGYIIRPSERRKGYGEIALKELVIKANEKGIQELLLTCDESNIASRRVIESNKGILSEMKDGICKYWIKA</sequence>
<evidence type="ECO:0000313" key="3">
    <source>
        <dbReference type="Proteomes" id="UP000279446"/>
    </source>
</evidence>
<proteinExistence type="predicted"/>
<dbReference type="EMBL" id="RZNY01000015">
    <property type="protein sequence ID" value="RUT44474.1"/>
    <property type="molecule type" value="Genomic_DNA"/>
</dbReference>
<dbReference type="Proteomes" id="UP000279446">
    <property type="component" value="Unassembled WGS sequence"/>
</dbReference>
<evidence type="ECO:0000313" key="2">
    <source>
        <dbReference type="EMBL" id="RUT44474.1"/>
    </source>
</evidence>
<dbReference type="Gene3D" id="3.40.630.30">
    <property type="match status" value="1"/>
</dbReference>
<dbReference type="CDD" id="cd04301">
    <property type="entry name" value="NAT_SF"/>
    <property type="match status" value="1"/>
</dbReference>
<keyword evidence="2" id="KW-0808">Transferase</keyword>
<dbReference type="OrthoDB" id="9797989at2"/>
<gene>
    <name evidence="2" type="ORF">EJP82_17820</name>
</gene>
<keyword evidence="3" id="KW-1185">Reference proteome</keyword>
<dbReference type="PANTHER" id="PTHR39173:SF1">
    <property type="entry name" value="ACETYLTRANSFERASE"/>
    <property type="match status" value="1"/>
</dbReference>
<dbReference type="Pfam" id="PF00583">
    <property type="entry name" value="Acetyltransf_1"/>
    <property type="match status" value="1"/>
</dbReference>
<feature type="domain" description="N-acetyltransferase" evidence="1">
    <location>
        <begin position="3"/>
        <end position="166"/>
    </location>
</feature>
<reference evidence="2 3" key="1">
    <citation type="submission" date="2018-12" db="EMBL/GenBank/DDBJ databases">
        <authorList>
            <person name="Sun L."/>
            <person name="Chen Z."/>
        </authorList>
    </citation>
    <scope>NUCLEOTIDE SEQUENCE [LARGE SCALE GENOMIC DNA]</scope>
    <source>
        <strain evidence="2 3">DSM 15890</strain>
    </source>
</reference>